<dbReference type="InterPro" id="IPR013780">
    <property type="entry name" value="Glyco_hydro_b"/>
</dbReference>
<reference evidence="11" key="1">
    <citation type="submission" date="2017-02" db="EMBL/GenBank/DDBJ databases">
        <authorList>
            <person name="Varghese N."/>
            <person name="Submissions S."/>
        </authorList>
    </citation>
    <scope>NUCLEOTIDE SEQUENCE [LARGE SCALE GENOMIC DNA]</scope>
    <source>
        <strain evidence="11">DSM 22224</strain>
    </source>
</reference>
<comment type="subunit">
    <text evidence="2">Monomer.</text>
</comment>
<dbReference type="PANTHER" id="PTHR35803">
    <property type="entry name" value="GLUCAN 1,4-ALPHA-GLUCOSIDASE SUSB-RELATED"/>
    <property type="match status" value="1"/>
</dbReference>
<evidence type="ECO:0000259" key="9">
    <source>
        <dbReference type="Pfam" id="PF14509"/>
    </source>
</evidence>
<evidence type="ECO:0000256" key="5">
    <source>
        <dbReference type="ARBA" id="ARBA00023295"/>
    </source>
</evidence>
<dbReference type="STRING" id="634771.SAMN04488128_103109"/>
<evidence type="ECO:0000256" key="2">
    <source>
        <dbReference type="ARBA" id="ARBA00011245"/>
    </source>
</evidence>
<feature type="domain" description="Glycosyl-hydrolase 97 catalytic" evidence="7">
    <location>
        <begin position="310"/>
        <end position="461"/>
    </location>
</feature>
<keyword evidence="3 10" id="KW-0378">Hydrolase</keyword>
<feature type="signal peptide" evidence="6">
    <location>
        <begin position="1"/>
        <end position="20"/>
    </location>
</feature>
<evidence type="ECO:0000256" key="4">
    <source>
        <dbReference type="ARBA" id="ARBA00022837"/>
    </source>
</evidence>
<evidence type="ECO:0000256" key="1">
    <source>
        <dbReference type="ARBA" id="ARBA00001913"/>
    </source>
</evidence>
<dbReference type="SUPFAM" id="SSF51445">
    <property type="entry name" value="(Trans)glycosidases"/>
    <property type="match status" value="1"/>
</dbReference>
<dbReference type="InterPro" id="IPR013785">
    <property type="entry name" value="Aldolase_TIM"/>
</dbReference>
<gene>
    <name evidence="10" type="ORF">SAMN04488128_103109</name>
</gene>
<dbReference type="InterPro" id="IPR029486">
    <property type="entry name" value="GH97_N"/>
</dbReference>
<name>A0A1T4SM51_9BACT</name>
<dbReference type="InterPro" id="IPR019563">
    <property type="entry name" value="GH97_catalytic"/>
</dbReference>
<evidence type="ECO:0000259" key="8">
    <source>
        <dbReference type="Pfam" id="PF14508"/>
    </source>
</evidence>
<feature type="chain" id="PRO_5013069370" evidence="6">
    <location>
        <begin position="21"/>
        <end position="642"/>
    </location>
</feature>
<dbReference type="Gene3D" id="2.60.40.1180">
    <property type="entry name" value="Golgi alpha-mannosidase II"/>
    <property type="match status" value="1"/>
</dbReference>
<organism evidence="10 11">
    <name type="scientific">Chitinophaga eiseniae</name>
    <dbReference type="NCBI Taxonomy" id="634771"/>
    <lineage>
        <taxon>Bacteria</taxon>
        <taxon>Pseudomonadati</taxon>
        <taxon>Bacteroidota</taxon>
        <taxon>Chitinophagia</taxon>
        <taxon>Chitinophagales</taxon>
        <taxon>Chitinophagaceae</taxon>
        <taxon>Chitinophaga</taxon>
    </lineage>
</organism>
<accession>A0A1T4SM51</accession>
<dbReference type="Pfam" id="PF14508">
    <property type="entry name" value="GH97_N"/>
    <property type="match status" value="1"/>
</dbReference>
<evidence type="ECO:0000256" key="3">
    <source>
        <dbReference type="ARBA" id="ARBA00022801"/>
    </source>
</evidence>
<dbReference type="GO" id="GO:0016798">
    <property type="term" value="F:hydrolase activity, acting on glycosyl bonds"/>
    <property type="evidence" value="ECO:0007669"/>
    <property type="project" value="UniProtKB-KW"/>
</dbReference>
<dbReference type="Gene3D" id="2.70.98.10">
    <property type="match status" value="1"/>
</dbReference>
<sequence length="642" mass="71767">MNRIKIILVIFSLSATQAFSQSKAVKISSPDQQIQVSVWSGAEGDVRYLVKHHNNIVIDTSSLGLTLADADWARQLSLVSVSGTRIINESYRLAYGKKAMISYKAHQRELHYVNKKKAPMSIVFRVSNDAVAFRYLLTGKPAGIRQVVKENTGFNFPQGTSTWLQPMQVARSGWESVNPAYEEHYHPDVPVEKVGENKTGWVYPALFKAGDSWALLTESGLDSNYCATRLISEAAPGHFTVGFPDPREVITGKGYLPQGILPFSSPWRVITIGSLETIIASTAGTDLARPAVVRNTAFVKPGKASWSWISSKDDFITYDEQVRYIDLAADMHWQYCLIDVDWDRKIGYAGIKKLAEYAKTKNVSLWLWYNSAGDWNTVKYTPKNLLLTHESRMKEFARIRDMGIKGVKIDFFAGDGQSVIKYYIDILNDAAANGLMVNFHGATLPRGWARTYPHLLTAEAVRGFENVTFGQNDADREAEICTILPFTRNAFDPMDYTPVNLYKVQSNTHRKTSNAFQLALSVLFLSGVQHYAESPEGMSKTSEDVKSVLRVLPDTWDEVKFLGGYPGRYVVIARRAGTKWYIAGINSQATTQKVLIDPTVLGKTKGRLITEGNDAFSFNIEDINKEKQVEIKASGGFLMILE</sequence>
<proteinExistence type="predicted"/>
<dbReference type="Pfam" id="PF14509">
    <property type="entry name" value="GH97_C"/>
    <property type="match status" value="1"/>
</dbReference>
<keyword evidence="6" id="KW-0732">Signal</keyword>
<evidence type="ECO:0000259" key="7">
    <source>
        <dbReference type="Pfam" id="PF10566"/>
    </source>
</evidence>
<evidence type="ECO:0000313" key="10">
    <source>
        <dbReference type="EMBL" id="SKA29374.1"/>
    </source>
</evidence>
<protein>
    <submittedName>
        <fullName evidence="10">Glycosyl-hydrolase 97 C-terminal, oligomerisation</fullName>
    </submittedName>
</protein>
<dbReference type="InterPro" id="IPR017853">
    <property type="entry name" value="GH"/>
</dbReference>
<dbReference type="OrthoDB" id="57532at2"/>
<dbReference type="Gene3D" id="3.20.20.70">
    <property type="entry name" value="Aldolase class I"/>
    <property type="match status" value="1"/>
</dbReference>
<dbReference type="EMBL" id="FUWZ01000003">
    <property type="protein sequence ID" value="SKA29374.1"/>
    <property type="molecule type" value="Genomic_DNA"/>
</dbReference>
<evidence type="ECO:0000256" key="6">
    <source>
        <dbReference type="SAM" id="SignalP"/>
    </source>
</evidence>
<evidence type="ECO:0000313" key="11">
    <source>
        <dbReference type="Proteomes" id="UP000190367"/>
    </source>
</evidence>
<dbReference type="RefSeq" id="WP_078670486.1">
    <property type="nucleotide sequence ID" value="NZ_FUWZ01000003.1"/>
</dbReference>
<dbReference type="InterPro" id="IPR052720">
    <property type="entry name" value="Glycosyl_hydrolase_97"/>
</dbReference>
<dbReference type="AlphaFoldDB" id="A0A1T4SM51"/>
<keyword evidence="11" id="KW-1185">Reference proteome</keyword>
<dbReference type="InterPro" id="IPR029483">
    <property type="entry name" value="GH97_C"/>
</dbReference>
<dbReference type="PANTHER" id="PTHR35803:SF2">
    <property type="entry name" value="RETAINING ALPHA-GALACTOSIDASE"/>
    <property type="match status" value="1"/>
</dbReference>
<feature type="domain" description="Glycosyl-hydrolase 97 N-terminal" evidence="8">
    <location>
        <begin position="27"/>
        <end position="290"/>
    </location>
</feature>
<dbReference type="InterPro" id="IPR014718">
    <property type="entry name" value="GH-type_carb-bd"/>
</dbReference>
<feature type="domain" description="Glycosyl-hydrolase 97 C-terminal oligomerisation" evidence="9">
    <location>
        <begin position="555"/>
        <end position="639"/>
    </location>
</feature>
<dbReference type="Proteomes" id="UP000190367">
    <property type="component" value="Unassembled WGS sequence"/>
</dbReference>
<comment type="cofactor">
    <cofactor evidence="1">
        <name>Ca(2+)</name>
        <dbReference type="ChEBI" id="CHEBI:29108"/>
    </cofactor>
</comment>
<dbReference type="GO" id="GO:0030246">
    <property type="term" value="F:carbohydrate binding"/>
    <property type="evidence" value="ECO:0007669"/>
    <property type="project" value="InterPro"/>
</dbReference>
<dbReference type="Pfam" id="PF10566">
    <property type="entry name" value="Glyco_hydro_97"/>
    <property type="match status" value="1"/>
</dbReference>
<keyword evidence="5" id="KW-0326">Glycosidase</keyword>
<keyword evidence="4" id="KW-0106">Calcium</keyword>